<dbReference type="EMBL" id="BAAAYX010000003">
    <property type="protein sequence ID" value="GAA3697816.1"/>
    <property type="molecule type" value="Genomic_DNA"/>
</dbReference>
<evidence type="ECO:0000313" key="1">
    <source>
        <dbReference type="EMBL" id="GAA3697816.1"/>
    </source>
</evidence>
<keyword evidence="2" id="KW-1185">Reference proteome</keyword>
<protein>
    <submittedName>
        <fullName evidence="1">Uncharacterized protein</fullName>
    </submittedName>
</protein>
<gene>
    <name evidence="1" type="ORF">GCM10022204_12470</name>
</gene>
<organism evidence="1 2">
    <name type="scientific">Microlunatus aurantiacus</name>
    <dbReference type="NCBI Taxonomy" id="446786"/>
    <lineage>
        <taxon>Bacteria</taxon>
        <taxon>Bacillati</taxon>
        <taxon>Actinomycetota</taxon>
        <taxon>Actinomycetes</taxon>
        <taxon>Propionibacteriales</taxon>
        <taxon>Propionibacteriaceae</taxon>
        <taxon>Microlunatus</taxon>
    </lineage>
</organism>
<accession>A0ABP7D1E8</accession>
<comment type="caution">
    <text evidence="1">The sequence shown here is derived from an EMBL/GenBank/DDBJ whole genome shotgun (WGS) entry which is preliminary data.</text>
</comment>
<proteinExistence type="predicted"/>
<name>A0ABP7D1E8_9ACTN</name>
<dbReference type="Proteomes" id="UP001500051">
    <property type="component" value="Unassembled WGS sequence"/>
</dbReference>
<evidence type="ECO:0000313" key="2">
    <source>
        <dbReference type="Proteomes" id="UP001500051"/>
    </source>
</evidence>
<dbReference type="RefSeq" id="WP_344811440.1">
    <property type="nucleotide sequence ID" value="NZ_BAAAYX010000003.1"/>
</dbReference>
<reference evidence="2" key="1">
    <citation type="journal article" date="2019" name="Int. J. Syst. Evol. Microbiol.">
        <title>The Global Catalogue of Microorganisms (GCM) 10K type strain sequencing project: providing services to taxonomists for standard genome sequencing and annotation.</title>
        <authorList>
            <consortium name="The Broad Institute Genomics Platform"/>
            <consortium name="The Broad Institute Genome Sequencing Center for Infectious Disease"/>
            <person name="Wu L."/>
            <person name="Ma J."/>
        </authorList>
    </citation>
    <scope>NUCLEOTIDE SEQUENCE [LARGE SCALE GENOMIC DNA]</scope>
    <source>
        <strain evidence="2">JCM 16548</strain>
    </source>
</reference>
<sequence>MSVVLTFLATQAGGWLFGRLADGLATAATPVISVDSSGPLAEPWNVVVPQHPDALTGSSVQAEALTRWAINKGGGPASEVQVELTIWGNRDRPVLIEGLRAIEVDCVAAPAWTEITASVGGAVPERRTIIDLDSGSFTAEPDPAGEPFRFPLQVSQSELEHFTVRAKTRVSSCTFKLAVVVRDAGREKLVVVDDDGGAFRVVSPAASTAHMEWHATEDGLWTPTRV</sequence>